<evidence type="ECO:0000313" key="3">
    <source>
        <dbReference type="EMBL" id="KAK4320050.1"/>
    </source>
</evidence>
<gene>
    <name evidence="3" type="ORF">Pmani_009071</name>
</gene>
<evidence type="ECO:0000313" key="4">
    <source>
        <dbReference type="Proteomes" id="UP001292094"/>
    </source>
</evidence>
<dbReference type="EMBL" id="JAWZYT010000699">
    <property type="protein sequence ID" value="KAK4320050.1"/>
    <property type="molecule type" value="Genomic_DNA"/>
</dbReference>
<evidence type="ECO:0000256" key="1">
    <source>
        <dbReference type="ARBA" id="ARBA00022441"/>
    </source>
</evidence>
<reference evidence="3" key="1">
    <citation type="submission" date="2023-11" db="EMBL/GenBank/DDBJ databases">
        <title>Genome assemblies of two species of porcelain crab, Petrolisthes cinctipes and Petrolisthes manimaculis (Anomura: Porcellanidae).</title>
        <authorList>
            <person name="Angst P."/>
        </authorList>
    </citation>
    <scope>NUCLEOTIDE SEQUENCE</scope>
    <source>
        <strain evidence="3">PB745_02</strain>
        <tissue evidence="3">Gill</tissue>
    </source>
</reference>
<comment type="caution">
    <text evidence="3">The sequence shown here is derived from an EMBL/GenBank/DDBJ whole genome shotgun (WGS) entry which is preliminary data.</text>
</comment>
<organism evidence="3 4">
    <name type="scientific">Petrolisthes manimaculis</name>
    <dbReference type="NCBI Taxonomy" id="1843537"/>
    <lineage>
        <taxon>Eukaryota</taxon>
        <taxon>Metazoa</taxon>
        <taxon>Ecdysozoa</taxon>
        <taxon>Arthropoda</taxon>
        <taxon>Crustacea</taxon>
        <taxon>Multicrustacea</taxon>
        <taxon>Malacostraca</taxon>
        <taxon>Eumalacostraca</taxon>
        <taxon>Eucarida</taxon>
        <taxon>Decapoda</taxon>
        <taxon>Pleocyemata</taxon>
        <taxon>Anomura</taxon>
        <taxon>Galatheoidea</taxon>
        <taxon>Porcellanidae</taxon>
        <taxon>Petrolisthes</taxon>
    </lineage>
</organism>
<protein>
    <recommendedName>
        <fullName evidence="5">Kelch domain-containing protein 2</fullName>
    </recommendedName>
</protein>
<dbReference type="Pfam" id="PF24681">
    <property type="entry name" value="Kelch_KLHDC2_KLHL20_DRC7"/>
    <property type="match status" value="2"/>
</dbReference>
<proteinExistence type="predicted"/>
<evidence type="ECO:0000256" key="2">
    <source>
        <dbReference type="ARBA" id="ARBA00022737"/>
    </source>
</evidence>
<dbReference type="Proteomes" id="UP001292094">
    <property type="component" value="Unassembled WGS sequence"/>
</dbReference>
<accession>A0AAE1Q5T9</accession>
<dbReference type="SUPFAM" id="SSF50965">
    <property type="entry name" value="Galactose oxidase, central domain"/>
    <property type="match status" value="1"/>
</dbReference>
<dbReference type="InterPro" id="IPR011043">
    <property type="entry name" value="Gal_Oxase/kelch_b-propeller"/>
</dbReference>
<dbReference type="AlphaFoldDB" id="A0AAE1Q5T9"/>
<evidence type="ECO:0008006" key="5">
    <source>
        <dbReference type="Google" id="ProtNLM"/>
    </source>
</evidence>
<dbReference type="PANTHER" id="PTHR46228:SF2">
    <property type="entry name" value="KELCH REPEAT PROTEIN (AFU_ORTHOLOGUE AFUA_4G14350)"/>
    <property type="match status" value="1"/>
</dbReference>
<dbReference type="PANTHER" id="PTHR46228">
    <property type="entry name" value="KELCH DOMAIN-CONTAINING PROTEIN"/>
    <property type="match status" value="1"/>
</dbReference>
<dbReference type="Gene3D" id="2.120.10.80">
    <property type="entry name" value="Kelch-type beta propeller"/>
    <property type="match status" value="2"/>
</dbReference>
<keyword evidence="1" id="KW-0880">Kelch repeat</keyword>
<name>A0AAE1Q5T9_9EUCA</name>
<sequence length="402" mass="46148">MMANSRPEPTTPSQFVHRRAGHVMVAYQGRLYVWGGYMELPHFESYTLSTPSKSMYHKSDEIWVYDPLLDTWTSKSGNGFVPQQLSGSCAAVHGDHMYLFGGWTSIQSDLMENNLNYLWRLHLPTLTWELLKPEGTQPYPCDKAACWVHKNRFYVFGGFGPSTSLLQMKNPDFNFVPDNIYHSGWIDQLVYYDIESNRWVWPSTWGPKPSPRAAHAADVTGDKVYIFGGRFQDVRMNDLHCLDLTNWTWSGNLTDGSLQEAPEGRSWHTFNFVSKNKAVIYGGFNTTQEVLKDVWLLDVSLGKWEQVNVDRTGKVLWHTSAATAPGEVVYYGGIRNNLLDVSKPKDHAEDMVVLRFSPPTLQRLVIETCCRYSKVLHRHWHRIPRTLQQILEVRLNNSINSS</sequence>
<keyword evidence="2" id="KW-0677">Repeat</keyword>
<dbReference type="SUPFAM" id="SSF117281">
    <property type="entry name" value="Kelch motif"/>
    <property type="match status" value="1"/>
</dbReference>
<keyword evidence="4" id="KW-1185">Reference proteome</keyword>
<dbReference type="InterPro" id="IPR015915">
    <property type="entry name" value="Kelch-typ_b-propeller"/>
</dbReference>